<dbReference type="HOGENOM" id="CLU_067080_3_0_6"/>
<reference evidence="10 11" key="2">
    <citation type="journal article" date="2012" name="J. Bacteriol.">
        <title>Complete Genome Sequence of Rahnella sp. Strain Y9602, a Gammaproteobacterium Isolate from Metal- and Radionuclide-Contaminated Soil.</title>
        <authorList>
            <person name="Martinez R.J."/>
            <person name="Bruce D."/>
            <person name="Detter C."/>
            <person name="Goodwin L.A."/>
            <person name="Han J."/>
            <person name="Han C.S."/>
            <person name="Held B."/>
            <person name="Land M.L."/>
            <person name="Mikhailova N."/>
            <person name="Nolan M."/>
            <person name="Pennacchio L."/>
            <person name="Pitluck S."/>
            <person name="Tapia R."/>
            <person name="Woyke T."/>
            <person name="Sobecky P.A."/>
        </authorList>
    </citation>
    <scope>NUCLEOTIDE SEQUENCE [LARGE SCALE GENOMIC DNA]</scope>
    <source>
        <strain evidence="10 11">Y9602</strain>
    </source>
</reference>
<dbReference type="RefSeq" id="WP_013574508.1">
    <property type="nucleotide sequence ID" value="NC_015061.1"/>
</dbReference>
<keyword evidence="2" id="KW-1003">Cell membrane</keyword>
<evidence type="ECO:0000256" key="6">
    <source>
        <dbReference type="ARBA" id="ARBA00023288"/>
    </source>
</evidence>
<keyword evidence="5" id="KW-0564">Palmitate</keyword>
<dbReference type="AlphaFoldDB" id="A0A0H3F7E9"/>
<sequence>MKLTIAHLRTGVVFLLAGLLLAGCDQKSGDAKHIKVGVINGAEQDVAEVAKKVAKDKYGLDVELVGFSGSLLPNDATEHGDLDANVFQHRPFLDQDNKAHDYHLVVVGNTFVFPMAGYSKKIKTVDQLKDGATVAIPNDPTNLGRALLLLQKEKLITLKEGKGLLPTALDITENPHHLNIMELEGAQLPRVLDDPKVDVAIISTTYIQQTGLSPVHDSVFIEDKNSPYVNILVSRPDNKDAENVQEFLKSYQSPEVAKAAEKIFNGGAVPGW</sequence>
<evidence type="ECO:0000313" key="11">
    <source>
        <dbReference type="Proteomes" id="UP000007257"/>
    </source>
</evidence>
<keyword evidence="3 9" id="KW-0732">Signal</keyword>
<dbReference type="NCBIfam" id="NF008285">
    <property type="entry name" value="PRK11063.1"/>
    <property type="match status" value="1"/>
</dbReference>
<name>A0A0H3F7E9_RAHSY</name>
<evidence type="ECO:0000256" key="9">
    <source>
        <dbReference type="SAM" id="SignalP"/>
    </source>
</evidence>
<evidence type="ECO:0000256" key="7">
    <source>
        <dbReference type="PIRNR" id="PIRNR002854"/>
    </source>
</evidence>
<feature type="signal peptide" evidence="9">
    <location>
        <begin position="1"/>
        <end position="22"/>
    </location>
</feature>
<evidence type="ECO:0000256" key="8">
    <source>
        <dbReference type="PIRSR" id="PIRSR002854-1"/>
    </source>
</evidence>
<dbReference type="NCBIfam" id="TIGR00363">
    <property type="entry name" value="MetQ/NlpA family lipoprotein"/>
    <property type="match status" value="1"/>
</dbReference>
<gene>
    <name evidence="10" type="ordered locus">Rahaq_1180</name>
</gene>
<dbReference type="EMBL" id="CP002505">
    <property type="protein sequence ID" value="ADW72803.1"/>
    <property type="molecule type" value="Genomic_DNA"/>
</dbReference>
<dbReference type="eggNOG" id="COG1464">
    <property type="taxonomic scope" value="Bacteria"/>
</dbReference>
<evidence type="ECO:0000256" key="5">
    <source>
        <dbReference type="ARBA" id="ARBA00023139"/>
    </source>
</evidence>
<keyword evidence="4" id="KW-0472">Membrane</keyword>
<accession>A0A0H3F7E9</accession>
<dbReference type="NCBIfam" id="NF007364">
    <property type="entry name" value="PRK09861.1"/>
    <property type="match status" value="1"/>
</dbReference>
<evidence type="ECO:0000256" key="2">
    <source>
        <dbReference type="ARBA" id="ARBA00022475"/>
    </source>
</evidence>
<evidence type="ECO:0000256" key="4">
    <source>
        <dbReference type="ARBA" id="ARBA00023136"/>
    </source>
</evidence>
<evidence type="ECO:0000256" key="1">
    <source>
        <dbReference type="ARBA" id="ARBA00004193"/>
    </source>
</evidence>
<dbReference type="GO" id="GO:0015821">
    <property type="term" value="P:methionine transport"/>
    <property type="evidence" value="ECO:0007669"/>
    <property type="project" value="UniProtKB-ARBA"/>
</dbReference>
<dbReference type="KEGG" id="rah:Rahaq_1180"/>
<dbReference type="PIRSF" id="PIRSF002854">
    <property type="entry name" value="MetQ"/>
    <property type="match status" value="1"/>
</dbReference>
<evidence type="ECO:0000313" key="10">
    <source>
        <dbReference type="EMBL" id="ADW72803.1"/>
    </source>
</evidence>
<dbReference type="OrthoDB" id="9812878at2"/>
<dbReference type="FunFam" id="3.40.190.10:FF:000016">
    <property type="entry name" value="Lipoprotein"/>
    <property type="match status" value="1"/>
</dbReference>
<evidence type="ECO:0000256" key="3">
    <source>
        <dbReference type="ARBA" id="ARBA00022729"/>
    </source>
</evidence>
<feature type="chain" id="PRO_5002608910" description="Lipoprotein" evidence="9">
    <location>
        <begin position="23"/>
        <end position="272"/>
    </location>
</feature>
<dbReference type="Pfam" id="PF03180">
    <property type="entry name" value="Lipoprotein_9"/>
    <property type="match status" value="1"/>
</dbReference>
<dbReference type="Proteomes" id="UP000007257">
    <property type="component" value="Chromosome"/>
</dbReference>
<dbReference type="Gene3D" id="3.40.190.10">
    <property type="entry name" value="Periplasmic binding protein-like II"/>
    <property type="match status" value="2"/>
</dbReference>
<dbReference type="GO" id="GO:0005886">
    <property type="term" value="C:plasma membrane"/>
    <property type="evidence" value="ECO:0007669"/>
    <property type="project" value="UniProtKB-SubCell"/>
</dbReference>
<keyword evidence="6 7" id="KW-0449">Lipoprotein</keyword>
<dbReference type="SUPFAM" id="SSF53850">
    <property type="entry name" value="Periplasmic binding protein-like II"/>
    <property type="match status" value="1"/>
</dbReference>
<comment type="subcellular location">
    <subcellularLocation>
        <location evidence="1">Cell membrane</location>
        <topology evidence="1">Lipid-anchor</topology>
    </subcellularLocation>
</comment>
<organism evidence="10 11">
    <name type="scientific">Rahnella sp. (strain Y9602)</name>
    <dbReference type="NCBI Taxonomy" id="2703885"/>
    <lineage>
        <taxon>Bacteria</taxon>
        <taxon>Pseudomonadati</taxon>
        <taxon>Pseudomonadota</taxon>
        <taxon>Gammaproteobacteria</taxon>
        <taxon>Enterobacterales</taxon>
        <taxon>Yersiniaceae</taxon>
        <taxon>Rahnella</taxon>
    </lineage>
</organism>
<proteinExistence type="inferred from homology"/>
<dbReference type="PANTHER" id="PTHR30429:SF1">
    <property type="entry name" value="D-METHIONINE-BINDING LIPOPROTEIN METQ-RELATED"/>
    <property type="match status" value="1"/>
</dbReference>
<protein>
    <recommendedName>
        <fullName evidence="7">Lipoprotein</fullName>
    </recommendedName>
</protein>
<dbReference type="InterPro" id="IPR004872">
    <property type="entry name" value="Lipoprotein_NlpA"/>
</dbReference>
<comment type="similarity">
    <text evidence="7">Belongs to the nlpA lipoprotein family.</text>
</comment>
<dbReference type="PANTHER" id="PTHR30429">
    <property type="entry name" value="D-METHIONINE-BINDING LIPOPROTEIN METQ"/>
    <property type="match status" value="1"/>
</dbReference>
<feature type="lipid moiety-binding region" description="S-diacylglycerol cysteine" evidence="8">
    <location>
        <position position="24"/>
    </location>
</feature>
<dbReference type="PROSITE" id="PS51257">
    <property type="entry name" value="PROKAR_LIPOPROTEIN"/>
    <property type="match status" value="1"/>
</dbReference>
<dbReference type="CDD" id="cd13598">
    <property type="entry name" value="PBP2_lipoprotein_IlpA_like"/>
    <property type="match status" value="1"/>
</dbReference>
<reference evidence="11" key="1">
    <citation type="submission" date="2011-01" db="EMBL/GenBank/DDBJ databases">
        <title>Complete sequence of chromosome of Rahnella sp. Y9602.</title>
        <authorList>
            <consortium name="US DOE Joint Genome Institute"/>
            <person name="Lucas S."/>
            <person name="Copeland A."/>
            <person name="Lapidus A."/>
            <person name="Cheng J.-F."/>
            <person name="Goodwin L."/>
            <person name="Pitluck S."/>
            <person name="Lu M."/>
            <person name="Detter J.C."/>
            <person name="Han C."/>
            <person name="Tapia R."/>
            <person name="Land M."/>
            <person name="Hauser L."/>
            <person name="Kyrpides N."/>
            <person name="Ivanova N."/>
            <person name="Ovchinnikova G."/>
            <person name="Pagani I."/>
            <person name="Sobecky P.A."/>
            <person name="Martinez R.J."/>
            <person name="Woyke T."/>
        </authorList>
    </citation>
    <scope>NUCLEOTIDE SEQUENCE [LARGE SCALE GENOMIC DNA]</scope>
    <source>
        <strain evidence="11">Y9602</strain>
    </source>
</reference>